<dbReference type="InterPro" id="IPR043129">
    <property type="entry name" value="ATPase_NBD"/>
</dbReference>
<dbReference type="PANTHER" id="PTHR18964:SF165">
    <property type="entry name" value="BETA-GLUCOSIDE KINASE"/>
    <property type="match status" value="1"/>
</dbReference>
<name>A0A1T4LPK2_9FIRM</name>
<dbReference type="OrthoDB" id="9795247at2"/>
<proteinExistence type="inferred from homology"/>
<dbReference type="CDD" id="cd24068">
    <property type="entry name" value="ASKHA_NBD_ROK_FnNanK-like"/>
    <property type="match status" value="1"/>
</dbReference>
<keyword evidence="3" id="KW-1185">Reference proteome</keyword>
<dbReference type="EMBL" id="FUWW01000009">
    <property type="protein sequence ID" value="SJZ56394.1"/>
    <property type="molecule type" value="Genomic_DNA"/>
</dbReference>
<dbReference type="Proteomes" id="UP000190657">
    <property type="component" value="Unassembled WGS sequence"/>
</dbReference>
<dbReference type="Pfam" id="PF00480">
    <property type="entry name" value="ROK"/>
    <property type="match status" value="1"/>
</dbReference>
<sequence>MRILCFDIGGTFIKYALCNEKFQLSEKQKMPTNAKEGGQAIIQRIIAVIESYDNIDRVAISTAGQVDSKNGIVVYSTDNIPYYTGMMVKSIIENKTGILTYVENDVNAVALGEARFGAAKGYSDFISLALGTGIGGAIYLDNKLYKGSTSAAGELGHMITHAGGKQCTCGGEGCFECYASANALINAVNKISDEPLDAFQIFEKENMSKPEIRSEIDKWIDEIILGLMNIIYIFNPPLIVIGGGIMNEDYIIELIDRKIYNRLMENFRNVKIERTKLGGDSALLGVAYEASQL</sequence>
<keyword evidence="2" id="KW-0418">Kinase</keyword>
<evidence type="ECO:0000313" key="3">
    <source>
        <dbReference type="Proteomes" id="UP000190657"/>
    </source>
</evidence>
<evidence type="ECO:0000313" key="2">
    <source>
        <dbReference type="EMBL" id="SJZ56394.1"/>
    </source>
</evidence>
<keyword evidence="2" id="KW-0808">Transferase</keyword>
<gene>
    <name evidence="2" type="ORF">SAMN02745114_00955</name>
</gene>
<protein>
    <submittedName>
        <fullName evidence="2">Sugar kinase of the NBD/HSP70 family, may contain an N-terminal HTH domain</fullName>
    </submittedName>
</protein>
<reference evidence="2 3" key="1">
    <citation type="submission" date="2017-02" db="EMBL/GenBank/DDBJ databases">
        <authorList>
            <person name="Peterson S.W."/>
        </authorList>
    </citation>
    <scope>NUCLEOTIDE SEQUENCE [LARGE SCALE GENOMIC DNA]</scope>
    <source>
        <strain evidence="2 3">ATCC 51222</strain>
    </source>
</reference>
<accession>A0A1T4LPK2</accession>
<dbReference type="GO" id="GO:0016301">
    <property type="term" value="F:kinase activity"/>
    <property type="evidence" value="ECO:0007669"/>
    <property type="project" value="UniProtKB-KW"/>
</dbReference>
<dbReference type="InterPro" id="IPR049874">
    <property type="entry name" value="ROK_cs"/>
</dbReference>
<dbReference type="PROSITE" id="PS01125">
    <property type="entry name" value="ROK"/>
    <property type="match status" value="1"/>
</dbReference>
<organism evidence="2 3">
    <name type="scientific">Eubacterium coprostanoligenes</name>
    <dbReference type="NCBI Taxonomy" id="290054"/>
    <lineage>
        <taxon>Bacteria</taxon>
        <taxon>Bacillati</taxon>
        <taxon>Bacillota</taxon>
        <taxon>Clostridia</taxon>
        <taxon>Eubacteriales</taxon>
        <taxon>Eubacteriaceae</taxon>
        <taxon>Eubacterium</taxon>
    </lineage>
</organism>
<dbReference type="PANTHER" id="PTHR18964">
    <property type="entry name" value="ROK (REPRESSOR, ORF, KINASE) FAMILY"/>
    <property type="match status" value="1"/>
</dbReference>
<dbReference type="InterPro" id="IPR000600">
    <property type="entry name" value="ROK"/>
</dbReference>
<dbReference type="AlphaFoldDB" id="A0A1T4LPK2"/>
<evidence type="ECO:0000256" key="1">
    <source>
        <dbReference type="ARBA" id="ARBA00006479"/>
    </source>
</evidence>
<dbReference type="Gene3D" id="3.30.420.40">
    <property type="match status" value="2"/>
</dbReference>
<comment type="similarity">
    <text evidence="1">Belongs to the ROK (NagC/XylR) family.</text>
</comment>
<dbReference type="SUPFAM" id="SSF53067">
    <property type="entry name" value="Actin-like ATPase domain"/>
    <property type="match status" value="1"/>
</dbReference>
<dbReference type="STRING" id="290054.SAMN02745114_00955"/>
<dbReference type="RefSeq" id="WP_078768444.1">
    <property type="nucleotide sequence ID" value="NZ_FUWW01000009.1"/>
</dbReference>